<evidence type="ECO:0000256" key="2">
    <source>
        <dbReference type="ARBA" id="ARBA00046280"/>
    </source>
</evidence>
<dbReference type="InterPro" id="IPR015260">
    <property type="entry name" value="Syntaxin-6/10/61_N"/>
</dbReference>
<name>A0ABP0UD12_9BRYO</name>
<dbReference type="InterPro" id="IPR010989">
    <property type="entry name" value="SNARE"/>
</dbReference>
<dbReference type="CDD" id="cd21442">
    <property type="entry name" value="SNARE_NTD_STX6-like"/>
    <property type="match status" value="1"/>
</dbReference>
<reference evidence="6" key="1">
    <citation type="submission" date="2024-02" db="EMBL/GenBank/DDBJ databases">
        <authorList>
            <consortium name="ELIXIR-Norway"/>
            <consortium name="Elixir Norway"/>
        </authorList>
    </citation>
    <scope>NUCLEOTIDE SEQUENCE</scope>
</reference>
<evidence type="ECO:0000256" key="4">
    <source>
        <dbReference type="SAM" id="Phobius"/>
    </source>
</evidence>
<gene>
    <name evidence="6" type="ORF">CSSPTR1EN2_LOCUS14363</name>
</gene>
<dbReference type="Pfam" id="PF09177">
    <property type="entry name" value="STX6_10_61_N"/>
    <property type="match status" value="1"/>
</dbReference>
<dbReference type="Proteomes" id="UP001497512">
    <property type="component" value="Chromosome 3"/>
</dbReference>
<proteinExistence type="predicted"/>
<keyword evidence="4" id="KW-0472">Membrane</keyword>
<dbReference type="PANTHER" id="PTHR34949">
    <property type="entry name" value="OS05G0443700 PROTEIN"/>
    <property type="match status" value="1"/>
</dbReference>
<sequence>MCPGRGKGMTRNLALWEVDPFYAAAEDVQDSADRLESAYRNWMHSRGLAKACPNDVAAVNGDAARHRELLTALDTVKWQLEEFEKAVEAETDVYVGEGSSVRRNQFVQAIHTQLKGVEQALPDTYHMNSEQSASPSVEDSDSFADFLSGCRSIQGTVISDVRIHPLPDEQVQLTYETTGKSESAGVEHIAPLPSVENGHCVSSKSAQLETAWSNGGDDHIVEICEDRLPYVGVRRSSSMGNGLDSKRGRNGYSGHHRRNNSVSNGSNWWNPFGGHPHYPGNKLLATNSGFKRWKDGDATILQQCNNMGSRQEDIGVELELNKPSSWLSGGQRLMGTLKGYVVDRQPQLQSQGLLPFGRLAQVVSGTLIILGLIGKHICFFISLFLLICSKTL</sequence>
<keyword evidence="7" id="KW-1185">Reference proteome</keyword>
<dbReference type="PANTHER" id="PTHR34949:SF2">
    <property type="entry name" value="OS05G0443700 PROTEIN"/>
    <property type="match status" value="1"/>
</dbReference>
<evidence type="ECO:0000313" key="7">
    <source>
        <dbReference type="Proteomes" id="UP001497512"/>
    </source>
</evidence>
<protein>
    <recommendedName>
        <fullName evidence="5">Syntaxin 6/10/61 N-terminal domain-containing protein</fullName>
    </recommendedName>
</protein>
<evidence type="ECO:0000259" key="5">
    <source>
        <dbReference type="Pfam" id="PF09177"/>
    </source>
</evidence>
<evidence type="ECO:0000256" key="3">
    <source>
        <dbReference type="SAM" id="MobiDB-lite"/>
    </source>
</evidence>
<keyword evidence="4" id="KW-0812">Transmembrane</keyword>
<evidence type="ECO:0000313" key="6">
    <source>
        <dbReference type="EMBL" id="CAK9219195.1"/>
    </source>
</evidence>
<dbReference type="EMBL" id="OZ019895">
    <property type="protein sequence ID" value="CAK9219195.1"/>
    <property type="molecule type" value="Genomic_DNA"/>
</dbReference>
<dbReference type="Gene3D" id="1.20.58.90">
    <property type="match status" value="1"/>
</dbReference>
<feature type="domain" description="Syntaxin 6/10/61 N-terminal" evidence="5">
    <location>
        <begin position="19"/>
        <end position="117"/>
    </location>
</feature>
<dbReference type="SUPFAM" id="SSF47661">
    <property type="entry name" value="t-snare proteins"/>
    <property type="match status" value="1"/>
</dbReference>
<keyword evidence="1" id="KW-0653">Protein transport</keyword>
<feature type="transmembrane region" description="Helical" evidence="4">
    <location>
        <begin position="367"/>
        <end position="388"/>
    </location>
</feature>
<organism evidence="6 7">
    <name type="scientific">Sphagnum troendelagicum</name>
    <dbReference type="NCBI Taxonomy" id="128251"/>
    <lineage>
        <taxon>Eukaryota</taxon>
        <taxon>Viridiplantae</taxon>
        <taxon>Streptophyta</taxon>
        <taxon>Embryophyta</taxon>
        <taxon>Bryophyta</taxon>
        <taxon>Sphagnophytina</taxon>
        <taxon>Sphagnopsida</taxon>
        <taxon>Sphagnales</taxon>
        <taxon>Sphagnaceae</taxon>
        <taxon>Sphagnum</taxon>
    </lineage>
</organism>
<accession>A0ABP0UD12</accession>
<keyword evidence="4" id="KW-1133">Transmembrane helix</keyword>
<keyword evidence="1" id="KW-0813">Transport</keyword>
<feature type="region of interest" description="Disordered" evidence="3">
    <location>
        <begin position="237"/>
        <end position="266"/>
    </location>
</feature>
<comment type="subcellular location">
    <subcellularLocation>
        <location evidence="2">Endomembrane system</location>
        <topology evidence="2">Single-pass type IV membrane protein</topology>
    </subcellularLocation>
</comment>
<evidence type="ECO:0000256" key="1">
    <source>
        <dbReference type="ARBA" id="ARBA00022927"/>
    </source>
</evidence>